<keyword evidence="3" id="KW-0645">Protease</keyword>
<keyword evidence="3" id="KW-0378">Hydrolase</keyword>
<protein>
    <submittedName>
        <fullName evidence="3">Membrane protein implicated in regulation of membrane protease activity</fullName>
    </submittedName>
</protein>
<dbReference type="RefSeq" id="WP_054966616.1">
    <property type="nucleotide sequence ID" value="NZ_FMUN01000002.1"/>
</dbReference>
<feature type="domain" description="NfeD-like C-terminal" evidence="2">
    <location>
        <begin position="50"/>
        <end position="115"/>
    </location>
</feature>
<dbReference type="Pfam" id="PF01957">
    <property type="entry name" value="NfeD"/>
    <property type="match status" value="1"/>
</dbReference>
<sequence length="117" mass="12199">MACEGVLAAGAGLLWGAWGLAGALAVILAVGDMPVVRLLDRHLPARLGKEALPGCRGRVAEGFRESGGKGDCRGRIRLQGALWSARLDSAAGHRPGCGEYVRVCGLEGLTLVVRPER</sequence>
<keyword evidence="1" id="KW-1133">Transmembrane helix</keyword>
<keyword evidence="1" id="KW-0812">Transmembrane</keyword>
<organism evidence="3 4">
    <name type="scientific">Thiohalorhabdus denitrificans</name>
    <dbReference type="NCBI Taxonomy" id="381306"/>
    <lineage>
        <taxon>Bacteria</taxon>
        <taxon>Pseudomonadati</taxon>
        <taxon>Pseudomonadota</taxon>
        <taxon>Gammaproteobacteria</taxon>
        <taxon>Thiohalorhabdales</taxon>
        <taxon>Thiohalorhabdaceae</taxon>
        <taxon>Thiohalorhabdus</taxon>
    </lineage>
</organism>
<gene>
    <name evidence="3" type="ORF">SAMN05661077_0870</name>
</gene>
<evidence type="ECO:0000313" key="3">
    <source>
        <dbReference type="EMBL" id="SCX96753.1"/>
    </source>
</evidence>
<dbReference type="GO" id="GO:0008233">
    <property type="term" value="F:peptidase activity"/>
    <property type="evidence" value="ECO:0007669"/>
    <property type="project" value="UniProtKB-KW"/>
</dbReference>
<dbReference type="AlphaFoldDB" id="A0A0P9C3R2"/>
<evidence type="ECO:0000256" key="1">
    <source>
        <dbReference type="SAM" id="Phobius"/>
    </source>
</evidence>
<dbReference type="STRING" id="381306.AN478_10820"/>
<dbReference type="InterPro" id="IPR012340">
    <property type="entry name" value="NA-bd_OB-fold"/>
</dbReference>
<accession>A0A0P9C3R2</accession>
<dbReference type="Gene3D" id="2.40.50.140">
    <property type="entry name" value="Nucleic acid-binding proteins"/>
    <property type="match status" value="1"/>
</dbReference>
<reference evidence="4" key="1">
    <citation type="submission" date="2016-10" db="EMBL/GenBank/DDBJ databases">
        <authorList>
            <person name="Varghese N."/>
        </authorList>
    </citation>
    <scope>NUCLEOTIDE SEQUENCE [LARGE SCALE GENOMIC DNA]</scope>
    <source>
        <strain evidence="4">HL 19</strain>
    </source>
</reference>
<dbReference type="GO" id="GO:0006508">
    <property type="term" value="P:proteolysis"/>
    <property type="evidence" value="ECO:0007669"/>
    <property type="project" value="UniProtKB-KW"/>
</dbReference>
<dbReference type="Proteomes" id="UP000183104">
    <property type="component" value="Unassembled WGS sequence"/>
</dbReference>
<proteinExistence type="predicted"/>
<evidence type="ECO:0000259" key="2">
    <source>
        <dbReference type="Pfam" id="PF01957"/>
    </source>
</evidence>
<name>A0A0P9C3R2_9GAMM</name>
<keyword evidence="1" id="KW-0472">Membrane</keyword>
<dbReference type="EMBL" id="FMUN01000002">
    <property type="protein sequence ID" value="SCX96753.1"/>
    <property type="molecule type" value="Genomic_DNA"/>
</dbReference>
<dbReference type="InterPro" id="IPR002810">
    <property type="entry name" value="NfeD-like_C"/>
</dbReference>
<keyword evidence="4" id="KW-1185">Reference proteome</keyword>
<feature type="transmembrane region" description="Helical" evidence="1">
    <location>
        <begin position="6"/>
        <end position="31"/>
    </location>
</feature>
<evidence type="ECO:0000313" key="4">
    <source>
        <dbReference type="Proteomes" id="UP000183104"/>
    </source>
</evidence>